<dbReference type="Proteomes" id="UP000050277">
    <property type="component" value="Unassembled WGS sequence"/>
</dbReference>
<dbReference type="EMBL" id="LGKP01000037">
    <property type="protein sequence ID" value="KPL80628.1"/>
    <property type="molecule type" value="Genomic_DNA"/>
</dbReference>
<accession>A0A0P6XVJ8</accession>
<dbReference type="AlphaFoldDB" id="A0A0P6XVJ8"/>
<reference evidence="1 2" key="1">
    <citation type="submission" date="2015-07" db="EMBL/GenBank/DDBJ databases">
        <title>Whole genome sequence of Herpetosiphon geysericola DSM 7119.</title>
        <authorList>
            <person name="Hemp J."/>
            <person name="Ward L.M."/>
            <person name="Pace L.A."/>
            <person name="Fischer W.W."/>
        </authorList>
    </citation>
    <scope>NUCLEOTIDE SEQUENCE [LARGE SCALE GENOMIC DNA]</scope>
    <source>
        <strain evidence="1 2">DSM 7119</strain>
    </source>
</reference>
<protein>
    <submittedName>
        <fullName evidence="1">Uncharacterized protein</fullName>
    </submittedName>
</protein>
<organism evidence="1 2">
    <name type="scientific">Herpetosiphon geysericola</name>
    <dbReference type="NCBI Taxonomy" id="70996"/>
    <lineage>
        <taxon>Bacteria</taxon>
        <taxon>Bacillati</taxon>
        <taxon>Chloroflexota</taxon>
        <taxon>Chloroflexia</taxon>
        <taxon>Herpetosiphonales</taxon>
        <taxon>Herpetosiphonaceae</taxon>
        <taxon>Herpetosiphon</taxon>
    </lineage>
</organism>
<keyword evidence="2" id="KW-1185">Reference proteome</keyword>
<comment type="caution">
    <text evidence="1">The sequence shown here is derived from an EMBL/GenBank/DDBJ whole genome shotgun (WGS) entry which is preliminary data.</text>
</comment>
<sequence length="69" mass="7832">MARRFLTGRAAIVRATDLRIAHDVDNTMTATTKDRSGLPRYLDQRCIKPEAIGEHQHASFTITYIKPYA</sequence>
<evidence type="ECO:0000313" key="1">
    <source>
        <dbReference type="EMBL" id="KPL80628.1"/>
    </source>
</evidence>
<gene>
    <name evidence="1" type="ORF">SE18_23735</name>
</gene>
<proteinExistence type="predicted"/>
<evidence type="ECO:0000313" key="2">
    <source>
        <dbReference type="Proteomes" id="UP000050277"/>
    </source>
</evidence>
<name>A0A0P6XVJ8_9CHLR</name>